<evidence type="ECO:0000256" key="8">
    <source>
        <dbReference type="RuleBase" id="RU363032"/>
    </source>
</evidence>
<evidence type="ECO:0000256" key="5">
    <source>
        <dbReference type="ARBA" id="ARBA00022692"/>
    </source>
</evidence>
<feature type="transmembrane region" description="Helical" evidence="8">
    <location>
        <begin position="221"/>
        <end position="241"/>
    </location>
</feature>
<dbReference type="InterPro" id="IPR035906">
    <property type="entry name" value="MetI-like_sf"/>
</dbReference>
<keyword evidence="12" id="KW-1185">Reference proteome</keyword>
<sequence>MNNKFLARYALISRGIVIFLGLIALWWGGTWLFSLPSYMLPTPPKVVEALWNGRSYLWKHTLITMVEICLGLFFGLLFGVLFALAMMFSPILQRWLMPVLVISQAIPVFALAPLLVLWLGFGLWSKVVATTLVIFFPITASFFDGLRRTETGWLELAQTMGASPYSQLRHVRLIAALPAFGSGLRVAAVIAPIGAIIGEWVGAAGGLGYVMLNANARTQTAVCFAALFILSIMAVVLWQLVDVFLKHVLYWVPDSERKNQLPESNRS</sequence>
<dbReference type="STRING" id="104623.Ser39006_00234"/>
<dbReference type="Pfam" id="PF00528">
    <property type="entry name" value="BPD_transp_1"/>
    <property type="match status" value="1"/>
</dbReference>
<evidence type="ECO:0000313" key="13">
    <source>
        <dbReference type="Proteomes" id="UP000233778"/>
    </source>
</evidence>
<feature type="transmembrane region" description="Helical" evidence="8">
    <location>
        <begin position="95"/>
        <end position="121"/>
    </location>
</feature>
<keyword evidence="5 8" id="KW-0812">Transmembrane</keyword>
<evidence type="ECO:0000256" key="2">
    <source>
        <dbReference type="ARBA" id="ARBA00022448"/>
    </source>
</evidence>
<evidence type="ECO:0000256" key="3">
    <source>
        <dbReference type="ARBA" id="ARBA00022475"/>
    </source>
</evidence>
<organism evidence="11 12">
    <name type="scientific">Serratia sp. (strain ATCC 39006)</name>
    <name type="common">Prodigiosinella confusarubida</name>
    <dbReference type="NCBI Taxonomy" id="104623"/>
    <lineage>
        <taxon>Bacteria</taxon>
        <taxon>Pseudomonadati</taxon>
        <taxon>Pseudomonadota</taxon>
        <taxon>Gammaproteobacteria</taxon>
        <taxon>Enterobacterales</taxon>
        <taxon>Pectobacteriaceae</taxon>
        <taxon>Prodigiosinella</taxon>
    </lineage>
</organism>
<dbReference type="EMBL" id="CP025085">
    <property type="protein sequence ID" value="AUG99031.1"/>
    <property type="molecule type" value="Genomic_DNA"/>
</dbReference>
<proteinExistence type="inferred from homology"/>
<dbReference type="RefSeq" id="WP_021013511.1">
    <property type="nucleotide sequence ID" value="NZ_CP025084.1"/>
</dbReference>
<keyword evidence="2 8" id="KW-0813">Transport</keyword>
<evidence type="ECO:0000313" key="10">
    <source>
        <dbReference type="EMBL" id="AUG99031.1"/>
    </source>
</evidence>
<evidence type="ECO:0000256" key="7">
    <source>
        <dbReference type="ARBA" id="ARBA00023136"/>
    </source>
</evidence>
<reference evidence="11" key="4">
    <citation type="submission" date="2017-11" db="EMBL/GenBank/DDBJ databases">
        <title>Complete genome sequence of Serratia sp. ATCC 39006.</title>
        <authorList>
            <person name="Hampton H.G."/>
            <person name="Jackson S.A."/>
            <person name="Jauregui R."/>
            <person name="Poulter G.T.M."/>
            <person name="Salmond G.P.C."/>
            <person name="Fineran P.C."/>
        </authorList>
    </citation>
    <scope>NUCLEOTIDE SEQUENCE</scope>
    <source>
        <strain evidence="11">ATCC 39006</strain>
    </source>
</reference>
<evidence type="ECO:0000259" key="9">
    <source>
        <dbReference type="PROSITE" id="PS50928"/>
    </source>
</evidence>
<evidence type="ECO:0000313" key="12">
    <source>
        <dbReference type="Proteomes" id="UP000017700"/>
    </source>
</evidence>
<protein>
    <submittedName>
        <fullName evidence="11">ABC transporter permease</fullName>
    </submittedName>
</protein>
<reference evidence="11" key="2">
    <citation type="submission" date="2013-09" db="EMBL/GenBank/DDBJ databases">
        <authorList>
            <person name="Wang G."/>
            <person name="Yang Y."/>
            <person name="Su Y."/>
        </authorList>
    </citation>
    <scope>NUCLEOTIDE SEQUENCE</scope>
    <source>
        <strain evidence="11">ATCC 39006</strain>
    </source>
</reference>
<accession>A0A2I5TFL2</accession>
<reference evidence="10 13" key="3">
    <citation type="submission" date="2017-11" db="EMBL/GenBank/DDBJ databases">
        <title>Complete genome sequence of Serratia sp. ATCC 39006 LacA.</title>
        <authorList>
            <person name="Hampton H.G."/>
            <person name="Jackson S.A."/>
            <person name="Jauregui R."/>
            <person name="Poulter G.T.M."/>
            <person name="Salmond G.P.C."/>
            <person name="Fineran P.C."/>
        </authorList>
    </citation>
    <scope>NUCLEOTIDE SEQUENCE [LARGE SCALE GENOMIC DNA]</scope>
    <source>
        <strain evidence="10 13">ATCC 39006</strain>
    </source>
</reference>
<dbReference type="CDD" id="cd06261">
    <property type="entry name" value="TM_PBP2"/>
    <property type="match status" value="1"/>
</dbReference>
<keyword evidence="3" id="KW-1003">Cell membrane</keyword>
<evidence type="ECO:0000256" key="1">
    <source>
        <dbReference type="ARBA" id="ARBA00004429"/>
    </source>
</evidence>
<dbReference type="Gene3D" id="1.10.3720.10">
    <property type="entry name" value="MetI-like"/>
    <property type="match status" value="1"/>
</dbReference>
<evidence type="ECO:0000313" key="11">
    <source>
        <dbReference type="EMBL" id="AUH03346.1"/>
    </source>
</evidence>
<gene>
    <name evidence="10" type="ORF">CWC46_03890</name>
    <name evidence="11" type="ORF">Ser39006_003890</name>
</gene>
<feature type="transmembrane region" description="Helical" evidence="8">
    <location>
        <begin position="62"/>
        <end position="88"/>
    </location>
</feature>
<name>A0A2I5TFL2_SERS3</name>
<dbReference type="InterPro" id="IPR000515">
    <property type="entry name" value="MetI-like"/>
</dbReference>
<comment type="subcellular location">
    <subcellularLocation>
        <location evidence="1">Cell inner membrane</location>
        <topology evidence="1">Multi-pass membrane protein</topology>
    </subcellularLocation>
    <subcellularLocation>
        <location evidence="8">Cell membrane</location>
        <topology evidence="8">Multi-pass membrane protein</topology>
    </subcellularLocation>
</comment>
<dbReference type="KEGG" id="serq:CWC46_03890"/>
<keyword evidence="7 8" id="KW-0472">Membrane</keyword>
<dbReference type="PROSITE" id="PS50928">
    <property type="entry name" value="ABC_TM1"/>
    <property type="match status" value="1"/>
</dbReference>
<dbReference type="PANTHER" id="PTHR30151">
    <property type="entry name" value="ALKANE SULFONATE ABC TRANSPORTER-RELATED, MEMBRANE SUBUNIT"/>
    <property type="match status" value="1"/>
</dbReference>
<reference evidence="11 12" key="1">
    <citation type="journal article" date="2013" name="Genome Announc.">
        <title>Draft genome sequence of Serratia sp. strain ATCC 39006, a model bacterium for analysis of the biosynthesis and regulation of prodigiosin, a carbapenem, and gas vesicles.</title>
        <authorList>
            <person name="Fineran P.C."/>
            <person name="Iglesias Cans M.C."/>
            <person name="Ramsay J.P."/>
            <person name="Wilf N.M."/>
            <person name="Cossyleon D."/>
            <person name="McNeil M.B."/>
            <person name="Williamson N.R."/>
            <person name="Monson R.E."/>
            <person name="Becher S.A."/>
            <person name="Stanton J.A."/>
            <person name="Brugger K."/>
            <person name="Brown S.D."/>
            <person name="Salmond G.P."/>
        </authorList>
    </citation>
    <scope>NUCLEOTIDE SEQUENCE [LARGE SCALE GENOMIC DNA]</scope>
    <source>
        <strain evidence="11">ATCC 39006</strain>
        <strain evidence="12">ATCC 39006 / SC 11482</strain>
    </source>
</reference>
<dbReference type="Proteomes" id="UP000233778">
    <property type="component" value="Chromosome"/>
</dbReference>
<feature type="domain" description="ABC transmembrane type-1" evidence="9">
    <location>
        <begin position="57"/>
        <end position="245"/>
    </location>
</feature>
<feature type="transmembrane region" description="Helical" evidence="8">
    <location>
        <begin position="12"/>
        <end position="33"/>
    </location>
</feature>
<dbReference type="OrthoDB" id="8138334at2"/>
<dbReference type="Proteomes" id="UP000017700">
    <property type="component" value="Chromosome"/>
</dbReference>
<dbReference type="EMBL" id="CP025084">
    <property type="protein sequence ID" value="AUH03346.1"/>
    <property type="molecule type" value="Genomic_DNA"/>
</dbReference>
<dbReference type="PANTHER" id="PTHR30151:SF20">
    <property type="entry name" value="ABC TRANSPORTER PERMEASE PROTEIN HI_0355-RELATED"/>
    <property type="match status" value="1"/>
</dbReference>
<dbReference type="AlphaFoldDB" id="A0A2I5TFL2"/>
<keyword evidence="6 8" id="KW-1133">Transmembrane helix</keyword>
<comment type="similarity">
    <text evidence="8">Belongs to the binding-protein-dependent transport system permease family.</text>
</comment>
<dbReference type="SUPFAM" id="SSF161098">
    <property type="entry name" value="MetI-like"/>
    <property type="match status" value="1"/>
</dbReference>
<dbReference type="GO" id="GO:0055085">
    <property type="term" value="P:transmembrane transport"/>
    <property type="evidence" value="ECO:0007669"/>
    <property type="project" value="InterPro"/>
</dbReference>
<dbReference type="GO" id="GO:0005886">
    <property type="term" value="C:plasma membrane"/>
    <property type="evidence" value="ECO:0007669"/>
    <property type="project" value="UniProtKB-SubCell"/>
</dbReference>
<evidence type="ECO:0000256" key="4">
    <source>
        <dbReference type="ARBA" id="ARBA00022519"/>
    </source>
</evidence>
<dbReference type="KEGG" id="sera:Ser39006_003890"/>
<evidence type="ECO:0000256" key="6">
    <source>
        <dbReference type="ARBA" id="ARBA00022989"/>
    </source>
</evidence>
<keyword evidence="4" id="KW-0997">Cell inner membrane</keyword>